<dbReference type="SUPFAM" id="SSF110296">
    <property type="entry name" value="Oligoxyloglucan reducing end-specific cellobiohydrolase"/>
    <property type="match status" value="1"/>
</dbReference>
<evidence type="ECO:0000256" key="2">
    <source>
        <dbReference type="SAM" id="Phobius"/>
    </source>
</evidence>
<proteinExistence type="predicted"/>
<name>A0A7K1LDF1_9ACTN</name>
<dbReference type="Proteomes" id="UP000432015">
    <property type="component" value="Unassembled WGS sequence"/>
</dbReference>
<dbReference type="SUPFAM" id="SSF50939">
    <property type="entry name" value="Sialidases"/>
    <property type="match status" value="1"/>
</dbReference>
<dbReference type="EMBL" id="WOFH01000020">
    <property type="protein sequence ID" value="MUN42343.1"/>
    <property type="molecule type" value="Genomic_DNA"/>
</dbReference>
<dbReference type="InterPro" id="IPR015943">
    <property type="entry name" value="WD40/YVTN_repeat-like_dom_sf"/>
</dbReference>
<protein>
    <submittedName>
        <fullName evidence="3">Uncharacterized protein</fullName>
    </submittedName>
</protein>
<dbReference type="InterPro" id="IPR036278">
    <property type="entry name" value="Sialidase_sf"/>
</dbReference>
<dbReference type="AlphaFoldDB" id="A0A7K1LDF1"/>
<keyword evidence="4" id="KW-1185">Reference proteome</keyword>
<evidence type="ECO:0000313" key="4">
    <source>
        <dbReference type="Proteomes" id="UP000432015"/>
    </source>
</evidence>
<gene>
    <name evidence="3" type="ORF">GNZ18_38010</name>
</gene>
<accession>A0A7K1LDF1</accession>
<reference evidence="3 4" key="1">
    <citation type="submission" date="2019-11" db="EMBL/GenBank/DDBJ databases">
        <authorList>
            <person name="Cao P."/>
        </authorList>
    </citation>
    <scope>NUCLEOTIDE SEQUENCE [LARGE SCALE GENOMIC DNA]</scope>
    <source>
        <strain evidence="3 4">NEAU-AAG5</strain>
    </source>
</reference>
<evidence type="ECO:0000313" key="3">
    <source>
        <dbReference type="EMBL" id="MUN42343.1"/>
    </source>
</evidence>
<evidence type="ECO:0000256" key="1">
    <source>
        <dbReference type="SAM" id="MobiDB-lite"/>
    </source>
</evidence>
<keyword evidence="2" id="KW-0812">Transmembrane</keyword>
<feature type="region of interest" description="Disordered" evidence="1">
    <location>
        <begin position="1"/>
        <end position="20"/>
    </location>
</feature>
<feature type="region of interest" description="Disordered" evidence="1">
    <location>
        <begin position="58"/>
        <end position="120"/>
    </location>
</feature>
<sequence>MTARTPGQDEARLAIEDEPVDSRRIRRRLTFGVAGDLAGLPASLSPWQRAYEAWRSAGLPWGHGPAPGVPSEPLVTAPRPAGPALAPVRADEAPPARKPTRTPVDEKVYSPPRPRRVPGRTRGLRAGVAVAAGLVLVAGGAIVLLGRDGGGPDRPRVPAAVPADRLFAADPAAMADGLVQDLAALGSDGATLVAAGTEGPGAQGRERAEFLYSGGPGGAGRAWRAARVRAADGSEPPLGDRPRLVSGGQGSWVALGRDAAGAVVAWTGGDAATWTRQPALGPAFRPSDEVNALARTPRGFVAAGAASGRAVVWSSADGRAWQRLDGLRAAGITRLDRLAASGDVLVTHGTYEKKVTRKKGRRKATRTVRGEGVWRSADGGRTWTAADVPQGQGSYGATKGLAAGPGGFATVREGRRTTGRGKHRRTTRFAVLFTSRDGRGWRAAGTFGGAAYTGVERFGGSAAGLAALITDRVEGRDGRTVLRSADGRAWQPTGTVAGAGDGPATEVSGLTVAADGTVALTGHRGEDAYLSGVDLASVPGAVNTERTIRAAAPGPGRVVAVGGTNGAAAVWSSPDGRRWTRAALPATRGRLSDVAHGTGGWLAVGRASGASPGPLAFVSPDGASWTQVPFPAVGEGPSAVTTGPAGYVAVGTGAAWRTTDRKVWRRTGIEGRLTDVTATARGYVAVGARDTAPAVWTSPDGLAWTPVRLPAALVPGPLTKVVARGDALVAIGAGPTPLVSTDAGATWAPRPLAGAPAAPAPATTAVAATPKGWVVAGSLGRAAGIWASRDGAAWRRVPAAGLDGAGDARLTVMASLGGDLLALGTRTDHRGTATLLWRAASP</sequence>
<feature type="transmembrane region" description="Helical" evidence="2">
    <location>
        <begin position="123"/>
        <end position="146"/>
    </location>
</feature>
<keyword evidence="2" id="KW-0472">Membrane</keyword>
<dbReference type="RefSeq" id="WP_156221948.1">
    <property type="nucleotide sequence ID" value="NZ_WOFH01000020.1"/>
</dbReference>
<dbReference type="Gene3D" id="2.130.10.10">
    <property type="entry name" value="YVTN repeat-like/Quinoprotein amine dehydrogenase"/>
    <property type="match status" value="1"/>
</dbReference>
<organism evidence="3 4">
    <name type="scientific">Actinomadura litoris</name>
    <dbReference type="NCBI Taxonomy" id="2678616"/>
    <lineage>
        <taxon>Bacteria</taxon>
        <taxon>Bacillati</taxon>
        <taxon>Actinomycetota</taxon>
        <taxon>Actinomycetes</taxon>
        <taxon>Streptosporangiales</taxon>
        <taxon>Thermomonosporaceae</taxon>
        <taxon>Actinomadura</taxon>
    </lineage>
</organism>
<comment type="caution">
    <text evidence="3">The sequence shown here is derived from an EMBL/GenBank/DDBJ whole genome shotgun (WGS) entry which is preliminary data.</text>
</comment>
<feature type="compositionally biased region" description="Basic and acidic residues" evidence="1">
    <location>
        <begin position="7"/>
        <end position="20"/>
    </location>
</feature>
<keyword evidence="2" id="KW-1133">Transmembrane helix</keyword>
<dbReference type="Gene3D" id="2.120.10.10">
    <property type="match status" value="1"/>
</dbReference>